<dbReference type="AlphaFoldDB" id="A0A6P8X911"/>
<proteinExistence type="predicted"/>
<accession>A0A6P8X911</accession>
<reference evidence="3" key="1">
    <citation type="submission" date="2025-08" db="UniProtKB">
        <authorList>
            <consortium name="RefSeq"/>
        </authorList>
    </citation>
    <scope>IDENTIFICATION</scope>
    <source>
        <strain evidence="3">15112-1751.03</strain>
        <tissue evidence="3">Whole Adult</tissue>
    </source>
</reference>
<name>A0A6P8X911_DROAB</name>
<dbReference type="Proteomes" id="UP000515160">
    <property type="component" value="Chromosome 3"/>
</dbReference>
<dbReference type="RefSeq" id="XP_034109259.1">
    <property type="nucleotide sequence ID" value="XM_034253368.2"/>
</dbReference>
<organism evidence="2 3">
    <name type="scientific">Drosophila albomicans</name>
    <name type="common">Fruit fly</name>
    <dbReference type="NCBI Taxonomy" id="7291"/>
    <lineage>
        <taxon>Eukaryota</taxon>
        <taxon>Metazoa</taxon>
        <taxon>Ecdysozoa</taxon>
        <taxon>Arthropoda</taxon>
        <taxon>Hexapoda</taxon>
        <taxon>Insecta</taxon>
        <taxon>Pterygota</taxon>
        <taxon>Neoptera</taxon>
        <taxon>Endopterygota</taxon>
        <taxon>Diptera</taxon>
        <taxon>Brachycera</taxon>
        <taxon>Muscomorpha</taxon>
        <taxon>Ephydroidea</taxon>
        <taxon>Drosophilidae</taxon>
        <taxon>Drosophila</taxon>
    </lineage>
</organism>
<keyword evidence="1" id="KW-0732">Signal</keyword>
<dbReference type="OrthoDB" id="8055662at2759"/>
<protein>
    <submittedName>
        <fullName evidence="3">Uncharacterized protein LOC117571298</fullName>
    </submittedName>
</protein>
<evidence type="ECO:0000313" key="3">
    <source>
        <dbReference type="RefSeq" id="XP_034109259.1"/>
    </source>
</evidence>
<feature type="chain" id="PRO_5027714872" evidence="1">
    <location>
        <begin position="19"/>
        <end position="82"/>
    </location>
</feature>
<dbReference type="GeneID" id="117571298"/>
<evidence type="ECO:0000256" key="1">
    <source>
        <dbReference type="SAM" id="SignalP"/>
    </source>
</evidence>
<keyword evidence="2" id="KW-1185">Reference proteome</keyword>
<feature type="signal peptide" evidence="1">
    <location>
        <begin position="1"/>
        <end position="18"/>
    </location>
</feature>
<evidence type="ECO:0000313" key="2">
    <source>
        <dbReference type="Proteomes" id="UP000515160"/>
    </source>
</evidence>
<gene>
    <name evidence="3" type="primary">LOC117571298</name>
</gene>
<sequence>MKLLFLVLFVCLLGLALSHELVYGYYAGHGLSYAHTVVPLAYTRLLAPATQSHLYHSVETPNSFQQQYRSDYHQPMTYEYVF</sequence>